<name>A0ABZ3HDI5_9BACT</name>
<evidence type="ECO:0000259" key="11">
    <source>
        <dbReference type="Pfam" id="PF10458"/>
    </source>
</evidence>
<dbReference type="SUPFAM" id="SSF46589">
    <property type="entry name" value="tRNA-binding arm"/>
    <property type="match status" value="1"/>
</dbReference>
<keyword evidence="8" id="KW-0175">Coiled coil</keyword>
<keyword evidence="4 8" id="KW-0067">ATP-binding</keyword>
<comment type="subcellular location">
    <subcellularLocation>
        <location evidence="8">Cytoplasm</location>
    </subcellularLocation>
</comment>
<evidence type="ECO:0000313" key="13">
    <source>
        <dbReference type="Proteomes" id="UP001447842"/>
    </source>
</evidence>
<dbReference type="Pfam" id="PF00133">
    <property type="entry name" value="tRNA-synt_1"/>
    <property type="match status" value="1"/>
</dbReference>
<dbReference type="Gene3D" id="1.10.730.10">
    <property type="entry name" value="Isoleucyl-tRNA Synthetase, Domain 1"/>
    <property type="match status" value="1"/>
</dbReference>
<dbReference type="PANTHER" id="PTHR11946">
    <property type="entry name" value="VALYL-TRNA SYNTHETASES"/>
    <property type="match status" value="1"/>
</dbReference>
<evidence type="ECO:0000259" key="10">
    <source>
        <dbReference type="Pfam" id="PF08264"/>
    </source>
</evidence>
<dbReference type="InterPro" id="IPR033705">
    <property type="entry name" value="Anticodon_Ia_Val"/>
</dbReference>
<dbReference type="InterPro" id="IPR002303">
    <property type="entry name" value="Valyl-tRNA_ligase"/>
</dbReference>
<dbReference type="PANTHER" id="PTHR11946:SF93">
    <property type="entry name" value="VALINE--TRNA LIGASE, CHLOROPLASTIC_MITOCHONDRIAL 2"/>
    <property type="match status" value="1"/>
</dbReference>
<organism evidence="12 13">
    <name type="scientific">Sulfurimonas diazotrophicus</name>
    <dbReference type="NCBI Taxonomy" id="3131939"/>
    <lineage>
        <taxon>Bacteria</taxon>
        <taxon>Pseudomonadati</taxon>
        <taxon>Campylobacterota</taxon>
        <taxon>Epsilonproteobacteria</taxon>
        <taxon>Campylobacterales</taxon>
        <taxon>Sulfurimonadaceae</taxon>
        <taxon>Sulfurimonas</taxon>
    </lineage>
</organism>
<feature type="short sequence motif" description="'HIGH' region" evidence="8">
    <location>
        <begin position="47"/>
        <end position="57"/>
    </location>
</feature>
<dbReference type="InterPro" id="IPR002300">
    <property type="entry name" value="aa-tRNA-synth_Ia"/>
</dbReference>
<dbReference type="CDD" id="cd00817">
    <property type="entry name" value="ValRS_core"/>
    <property type="match status" value="1"/>
</dbReference>
<dbReference type="Proteomes" id="UP001447842">
    <property type="component" value="Chromosome"/>
</dbReference>
<evidence type="ECO:0000256" key="3">
    <source>
        <dbReference type="ARBA" id="ARBA00022741"/>
    </source>
</evidence>
<evidence type="ECO:0000256" key="8">
    <source>
        <dbReference type="HAMAP-Rule" id="MF_02004"/>
    </source>
</evidence>
<dbReference type="InterPro" id="IPR037118">
    <property type="entry name" value="Val-tRNA_synth_C_sf"/>
</dbReference>
<feature type="binding site" evidence="8">
    <location>
        <position position="537"/>
    </location>
    <ligand>
        <name>ATP</name>
        <dbReference type="ChEBI" id="CHEBI:30616"/>
    </ligand>
</feature>
<dbReference type="Pfam" id="PF08264">
    <property type="entry name" value="Anticodon_1"/>
    <property type="match status" value="1"/>
</dbReference>
<protein>
    <recommendedName>
        <fullName evidence="8">Valine--tRNA ligase</fullName>
        <ecNumber evidence="8">6.1.1.9</ecNumber>
    </recommendedName>
    <alternativeName>
        <fullName evidence="8">Valyl-tRNA synthetase</fullName>
        <shortName evidence="8">ValRS</shortName>
    </alternativeName>
</protein>
<comment type="subunit">
    <text evidence="8">Monomer.</text>
</comment>
<feature type="coiled-coil region" evidence="8">
    <location>
        <begin position="812"/>
        <end position="874"/>
    </location>
</feature>
<feature type="short sequence motif" description="'KMSKS' region" evidence="8">
    <location>
        <begin position="534"/>
        <end position="538"/>
    </location>
</feature>
<evidence type="ECO:0000256" key="4">
    <source>
        <dbReference type="ARBA" id="ARBA00022840"/>
    </source>
</evidence>
<dbReference type="InterPro" id="IPR009008">
    <property type="entry name" value="Val/Leu/Ile-tRNA-synth_edit"/>
</dbReference>
<evidence type="ECO:0000256" key="2">
    <source>
        <dbReference type="ARBA" id="ARBA00022598"/>
    </source>
</evidence>
<dbReference type="InterPro" id="IPR010978">
    <property type="entry name" value="tRNA-bd_arm"/>
</dbReference>
<dbReference type="SUPFAM" id="SSF50677">
    <property type="entry name" value="ValRS/IleRS/LeuRS editing domain"/>
    <property type="match status" value="1"/>
</dbReference>
<proteinExistence type="inferred from homology"/>
<feature type="domain" description="Valyl-tRNA synthetase tRNA-binding arm" evidence="11">
    <location>
        <begin position="807"/>
        <end position="872"/>
    </location>
</feature>
<evidence type="ECO:0000259" key="9">
    <source>
        <dbReference type="Pfam" id="PF00133"/>
    </source>
</evidence>
<dbReference type="HAMAP" id="MF_02004">
    <property type="entry name" value="Val_tRNA_synth_type1"/>
    <property type="match status" value="1"/>
</dbReference>
<dbReference type="SUPFAM" id="SSF47323">
    <property type="entry name" value="Anticodon-binding domain of a subclass of class I aminoacyl-tRNA synthetases"/>
    <property type="match status" value="1"/>
</dbReference>
<dbReference type="Gene3D" id="3.90.740.10">
    <property type="entry name" value="Valyl/Leucyl/Isoleucyl-tRNA synthetase, editing domain"/>
    <property type="match status" value="1"/>
</dbReference>
<comment type="function">
    <text evidence="8">Catalyzes the attachment of valine to tRNA(Val). As ValRS can inadvertently accommodate and process structurally similar amino acids such as threonine, to avoid such errors, it has a 'posttransfer' editing activity that hydrolyzes mischarged Thr-tRNA(Val) in a tRNA-dependent manner.</text>
</comment>
<comment type="similarity">
    <text evidence="8">Belongs to the class-I aminoacyl-tRNA synthetase family. ValS type 1 subfamily.</text>
</comment>
<dbReference type="SUPFAM" id="SSF52374">
    <property type="entry name" value="Nucleotidylyl transferase"/>
    <property type="match status" value="1"/>
</dbReference>
<dbReference type="InterPro" id="IPR014729">
    <property type="entry name" value="Rossmann-like_a/b/a_fold"/>
</dbReference>
<feature type="domain" description="Methionyl/Valyl/Leucyl/Isoleucyl-tRNA synthetase anticodon-binding" evidence="10">
    <location>
        <begin position="616"/>
        <end position="750"/>
    </location>
</feature>
<keyword evidence="3 8" id="KW-0547">Nucleotide-binding</keyword>
<keyword evidence="5 8" id="KW-0648">Protein biosynthesis</keyword>
<keyword evidence="2 8" id="KW-0436">Ligase</keyword>
<comment type="domain">
    <text evidence="8">ValRS has two distinct active sites: one for aminoacylation and one for editing. The misactivated threonine is translocated from the active site to the editing site.</text>
</comment>
<evidence type="ECO:0000256" key="1">
    <source>
        <dbReference type="ARBA" id="ARBA00022490"/>
    </source>
</evidence>
<dbReference type="Gene3D" id="2.170.220.10">
    <property type="match status" value="1"/>
</dbReference>
<keyword evidence="13" id="KW-1185">Reference proteome</keyword>
<dbReference type="GO" id="GO:0004832">
    <property type="term" value="F:valine-tRNA ligase activity"/>
    <property type="evidence" value="ECO:0007669"/>
    <property type="project" value="UniProtKB-EC"/>
</dbReference>
<dbReference type="InterPro" id="IPR013155">
    <property type="entry name" value="M/V/L/I-tRNA-synth_anticd-bd"/>
</dbReference>
<dbReference type="InterPro" id="IPR019499">
    <property type="entry name" value="Val-tRNA_synth_tRNA-bd"/>
</dbReference>
<evidence type="ECO:0000256" key="5">
    <source>
        <dbReference type="ARBA" id="ARBA00022917"/>
    </source>
</evidence>
<gene>
    <name evidence="8" type="primary">valS</name>
    <name evidence="12" type="ORF">WCY31_03300</name>
</gene>
<dbReference type="NCBIfam" id="NF004349">
    <property type="entry name" value="PRK05729.1"/>
    <property type="match status" value="1"/>
</dbReference>
<reference evidence="12 13" key="1">
    <citation type="submission" date="2024-03" db="EMBL/GenBank/DDBJ databases">
        <title>Sulfurimonas sp. HSL3-1.</title>
        <authorList>
            <person name="Wang S."/>
        </authorList>
    </citation>
    <scope>NUCLEOTIDE SEQUENCE [LARGE SCALE GENOMIC DNA]</scope>
    <source>
        <strain evidence="12 13">HSL3-1</strain>
    </source>
</reference>
<dbReference type="InterPro" id="IPR009080">
    <property type="entry name" value="tRNAsynth_Ia_anticodon-bd"/>
</dbReference>
<evidence type="ECO:0000256" key="7">
    <source>
        <dbReference type="ARBA" id="ARBA00047552"/>
    </source>
</evidence>
<comment type="catalytic activity">
    <reaction evidence="7 8">
        <text>tRNA(Val) + L-valine + ATP = L-valyl-tRNA(Val) + AMP + diphosphate</text>
        <dbReference type="Rhea" id="RHEA:10704"/>
        <dbReference type="Rhea" id="RHEA-COMP:9672"/>
        <dbReference type="Rhea" id="RHEA-COMP:9708"/>
        <dbReference type="ChEBI" id="CHEBI:30616"/>
        <dbReference type="ChEBI" id="CHEBI:33019"/>
        <dbReference type="ChEBI" id="CHEBI:57762"/>
        <dbReference type="ChEBI" id="CHEBI:78442"/>
        <dbReference type="ChEBI" id="CHEBI:78537"/>
        <dbReference type="ChEBI" id="CHEBI:456215"/>
        <dbReference type="EC" id="6.1.1.9"/>
    </reaction>
</comment>
<dbReference type="EMBL" id="CP147920">
    <property type="protein sequence ID" value="XAU15734.1"/>
    <property type="molecule type" value="Genomic_DNA"/>
</dbReference>
<dbReference type="EC" id="6.1.1.9" evidence="8"/>
<accession>A0ABZ3HDI5</accession>
<dbReference type="PROSITE" id="PS00178">
    <property type="entry name" value="AA_TRNA_LIGASE_I"/>
    <property type="match status" value="1"/>
</dbReference>
<dbReference type="Gene3D" id="3.40.50.620">
    <property type="entry name" value="HUPs"/>
    <property type="match status" value="2"/>
</dbReference>
<evidence type="ECO:0000313" key="12">
    <source>
        <dbReference type="EMBL" id="XAU15734.1"/>
    </source>
</evidence>
<sequence>MSKKSYDPSSVESAFYPIWEERGYFEIDGNKAIQKADKNFAIMMPPPNVTGRLHIGHSLTFTLQDIIVRYKRMDGYKTLWQPGTDHAGIATQNVVEKQLLEEGTTKEELGREKFLERVWAWKEESGGIMVGQLRKMGVSPAWSRERFTMDEGLKSAVKEAFVNLYDKGLIVRGNYMVNWCTHDGALSDIEVEYEEHNGHFYHVRYPYADGSGHIVVATTRPETYFGDTAVMVHPDDERYKALIGKKLKLPLIDREIPIIADEHVDMEFGTGMVKVTPAHDPNDYEVGKRHDLEFITVFDEKGILNDFAGEFKGLERLEARDVIVKRLEEEGFVEKIEEHVHQVGHCYRCKNVVEPYISKQWFVRAETAKGSIEKVNDGLVKFFPQHWINSYNAWMNDLRDWCISRQLWWGHRIPVFYCDDCGHEWASQQEEPEACPHCSSKNIVQDPDVLDTWFSSALWPFSTLGWGNGDPVMDKLFESDDLKNFYPNSLLITGFDILFFWVARMMLMGETFMGKLPFEHIYLHALVRDEHGQKMSKSKGNVIDPLDMVEKYSADALRFTLAVLAVQGRDIRLSEEKLELSRNFTNKLYNAAKFLQMNVETFDNLENITVTTDLGRYMQSRFNAAVVETRGFLDEYRFNDAATVLYRFLWNEFCDWGIELSKVSKESVPELGAIFKASMKLLHPFMPFMTEYLYHELSGTSLETGDSIMISRYPEAGERDMQIEAMFDVIMDAIVTVRRAKTLIDMGNQKIEEAYVKTDAVTSEAMDAYICRLGKVEKVGFVTEKMENAVSDVGEKVEVFIPTGSIDLAPILDRLEKQNVKLEKEIAKLAGMLNNERFVANAPEEVVATNREALVDAQNKQRKILDQLESLQGA</sequence>
<feature type="domain" description="Aminoacyl-tRNA synthetase class Ia" evidence="9">
    <location>
        <begin position="15"/>
        <end position="574"/>
    </location>
</feature>
<dbReference type="CDD" id="cd07962">
    <property type="entry name" value="Anticodon_Ia_Val"/>
    <property type="match status" value="1"/>
</dbReference>
<comment type="domain">
    <text evidence="8">The C-terminal coiled-coil domain is crucial for aminoacylation activity.</text>
</comment>
<dbReference type="InterPro" id="IPR001412">
    <property type="entry name" value="aa-tRNA-synth_I_CS"/>
</dbReference>
<dbReference type="RefSeq" id="WP_345973101.1">
    <property type="nucleotide sequence ID" value="NZ_CP147920.1"/>
</dbReference>
<keyword evidence="1 8" id="KW-0963">Cytoplasm</keyword>
<keyword evidence="6 8" id="KW-0030">Aminoacyl-tRNA synthetase</keyword>
<dbReference type="Pfam" id="PF10458">
    <property type="entry name" value="Val_tRNA-synt_C"/>
    <property type="match status" value="1"/>
</dbReference>
<dbReference type="PRINTS" id="PR00986">
    <property type="entry name" value="TRNASYNTHVAL"/>
</dbReference>
<dbReference type="Gene3D" id="1.10.287.380">
    <property type="entry name" value="Valyl-tRNA synthetase, C-terminal domain"/>
    <property type="match status" value="1"/>
</dbReference>
<dbReference type="NCBIfam" id="TIGR00422">
    <property type="entry name" value="valS"/>
    <property type="match status" value="1"/>
</dbReference>
<evidence type="ECO:0000256" key="6">
    <source>
        <dbReference type="ARBA" id="ARBA00023146"/>
    </source>
</evidence>